<dbReference type="PATRIC" id="fig|28037.233.peg.1236"/>
<feature type="coiled-coil region" evidence="1">
    <location>
        <begin position="286"/>
        <end position="362"/>
    </location>
</feature>
<feature type="region of interest" description="Disordered" evidence="2">
    <location>
        <begin position="429"/>
        <end position="505"/>
    </location>
</feature>
<dbReference type="Proteomes" id="UP000070458">
    <property type="component" value="Unassembled WGS sequence"/>
</dbReference>
<protein>
    <submittedName>
        <fullName evidence="3">Histidine triad protein</fullName>
    </submittedName>
</protein>
<evidence type="ECO:0000256" key="2">
    <source>
        <dbReference type="SAM" id="MobiDB-lite"/>
    </source>
</evidence>
<gene>
    <name evidence="3" type="ORF">SMIDD26_01066</name>
</gene>
<organism evidence="3 4">
    <name type="scientific">Streptococcus mitis</name>
    <dbReference type="NCBI Taxonomy" id="28037"/>
    <lineage>
        <taxon>Bacteria</taxon>
        <taxon>Bacillati</taxon>
        <taxon>Bacillota</taxon>
        <taxon>Bacilli</taxon>
        <taxon>Lactobacillales</taxon>
        <taxon>Streptococcaceae</taxon>
        <taxon>Streptococcus</taxon>
        <taxon>Streptococcus mitis group</taxon>
    </lineage>
</organism>
<name>A0A139PRQ6_STRMT</name>
<feature type="compositionally biased region" description="Polar residues" evidence="2">
    <location>
        <begin position="429"/>
        <end position="466"/>
    </location>
</feature>
<evidence type="ECO:0000256" key="1">
    <source>
        <dbReference type="SAM" id="Coils"/>
    </source>
</evidence>
<comment type="caution">
    <text evidence="3">The sequence shown here is derived from an EMBL/GenBank/DDBJ whole genome shotgun (WGS) entry which is preliminary data.</text>
</comment>
<evidence type="ECO:0000313" key="3">
    <source>
        <dbReference type="EMBL" id="KXT92860.1"/>
    </source>
</evidence>
<accession>A0A139PRQ6</accession>
<feature type="compositionally biased region" description="Basic and acidic residues" evidence="2">
    <location>
        <begin position="469"/>
        <end position="491"/>
    </location>
</feature>
<reference evidence="3 4" key="1">
    <citation type="submission" date="2016-01" db="EMBL/GenBank/DDBJ databases">
        <title>Highly variable Streptococcus oralis are common among viridans streptococci isolated from primates.</title>
        <authorList>
            <person name="Denapaite D."/>
            <person name="Rieger M."/>
            <person name="Koendgen S."/>
            <person name="Brueckner R."/>
            <person name="Ochigava I."/>
            <person name="Kappeler P."/>
            <person name="Maetz-Rensing K."/>
            <person name="Leendertz F."/>
            <person name="Hakenbeck R."/>
        </authorList>
    </citation>
    <scope>NUCLEOTIDE SEQUENCE [LARGE SCALE GENOMIC DNA]</scope>
    <source>
        <strain evidence="3 4">DD26</strain>
    </source>
</reference>
<proteinExistence type="predicted"/>
<dbReference type="AlphaFoldDB" id="A0A139PRQ6"/>
<sequence>MIPHGDHNHYIKVQTKGYEVALKNKIPALKSNYQPGAFDEKTVLAKVDQLLAESRNVYKDDPIKQRQIELALGQFTENMKKLATNSTAGYLATLDLFDKQYIHIDESVKPVETSALDKKYQALIDKINTLDTDSYGLPKKDLLVRLQEAKLAKDEAGLEAVESQLQALQDFNDRTGDTTVEYIKYFYEHVNDGRLSDELRNKVANLTFTLYQSQSFRKAVDLNKLFPSIYQTKQEVEEALKNQPATAKVNETVLDKETVDNQSAKQAIYEFLKDLYPNLKKEEHVNHVSKEEVENLLSKANQLLEQIQEEGIRQSLAEEVENLKAATNKADADLDEVNSQVKDVLTRIASALQQEKENAEQDPQTLVLYQKLYDILISLHSYLESNNGSDADFDKVDALLDQLSAKSKDKAALLKLTKAILVLNHQIQSKASSSKETSPATNAEANGDNTSVENQPNVATESNSDTASDENKPSNTRDSKPAELASEKETTESTTSTGNQENPAQ</sequence>
<keyword evidence="1" id="KW-0175">Coiled coil</keyword>
<dbReference type="EMBL" id="LQOD01000237">
    <property type="protein sequence ID" value="KXT92860.1"/>
    <property type="molecule type" value="Genomic_DNA"/>
</dbReference>
<evidence type="ECO:0000313" key="4">
    <source>
        <dbReference type="Proteomes" id="UP000070458"/>
    </source>
</evidence>